<feature type="domain" description="PKD" evidence="2">
    <location>
        <begin position="139"/>
        <end position="225"/>
    </location>
</feature>
<feature type="non-terminal residue" evidence="3">
    <location>
        <position position="461"/>
    </location>
</feature>
<dbReference type="AlphaFoldDB" id="X1L3R0"/>
<sequence length="461" mass="48343">GGALGLLLVLSLVLVPASPALAVVPPGHYFYGNVTTSGGEPVAQGIEITAEVAGLEYTTYVDADGKYGWHPNEFSIPGDDPDEPGIDGASADDPIVFYIDGVQATLYDVEADQSLDSYLWESGGTTELDLTITAVVPAPVAGFSAIPTSGDEPLTIVFADASENMVNSPTWSWDFGDEGTSTDQHPTHPYLQDGSYTVTLTVTTDEGTDAEVKADYIVVADTDPVASFTADPTSGEYPLEVTFTDTSTSYDGDITSWEWDFSYDEVLGFNVEDTVQNPVYTYLTQEGIHTVALTVTDADDDSHMMVEENLITVTAPTPPTVSSTLPLDAATDVAIDVVVSATFDEDIQAGTTIGDITISGATVVSTSIAGATLTIAHDAFAYETSYTVTIPAGAVDDLDDHPLALDKVWSFTTLVQYQLIVSSTTGGTVTSPVAGTSTYDADTVVNLVAVAEASYAKGESS</sequence>
<dbReference type="Pfam" id="PF13205">
    <property type="entry name" value="Big_5"/>
    <property type="match status" value="1"/>
</dbReference>
<dbReference type="EMBL" id="BARV01006488">
    <property type="protein sequence ID" value="GAI13608.1"/>
    <property type="molecule type" value="Genomic_DNA"/>
</dbReference>
<reference evidence="3" key="1">
    <citation type="journal article" date="2014" name="Front. Microbiol.">
        <title>High frequency of phylogenetically diverse reductive dehalogenase-homologous genes in deep subseafloor sedimentary metagenomes.</title>
        <authorList>
            <person name="Kawai M."/>
            <person name="Futagami T."/>
            <person name="Toyoda A."/>
            <person name="Takaki Y."/>
            <person name="Nishi S."/>
            <person name="Hori S."/>
            <person name="Arai W."/>
            <person name="Tsubouchi T."/>
            <person name="Morono Y."/>
            <person name="Uchiyama I."/>
            <person name="Ito T."/>
            <person name="Fujiyama A."/>
            <person name="Inagaki F."/>
            <person name="Takami H."/>
        </authorList>
    </citation>
    <scope>NUCLEOTIDE SEQUENCE</scope>
    <source>
        <strain evidence="3">Expedition CK06-06</strain>
    </source>
</reference>
<dbReference type="CDD" id="cd00146">
    <property type="entry name" value="PKD"/>
    <property type="match status" value="2"/>
</dbReference>
<dbReference type="InterPro" id="IPR000601">
    <property type="entry name" value="PKD_dom"/>
</dbReference>
<dbReference type="Pfam" id="PF18911">
    <property type="entry name" value="PKD_4"/>
    <property type="match status" value="2"/>
</dbReference>
<organism evidence="3">
    <name type="scientific">marine sediment metagenome</name>
    <dbReference type="NCBI Taxonomy" id="412755"/>
    <lineage>
        <taxon>unclassified sequences</taxon>
        <taxon>metagenomes</taxon>
        <taxon>ecological metagenomes</taxon>
    </lineage>
</organism>
<dbReference type="PANTHER" id="PTHR36842:SF1">
    <property type="entry name" value="PROTEIN TOLB"/>
    <property type="match status" value="1"/>
</dbReference>
<proteinExistence type="predicted"/>
<dbReference type="PANTHER" id="PTHR36842">
    <property type="entry name" value="PROTEIN TOLB HOMOLOG"/>
    <property type="match status" value="1"/>
</dbReference>
<dbReference type="FunFam" id="2.60.40.10:FF:000270">
    <property type="entry name" value="Cell surface protein"/>
    <property type="match status" value="1"/>
</dbReference>
<feature type="domain" description="PKD" evidence="2">
    <location>
        <begin position="224"/>
        <end position="298"/>
    </location>
</feature>
<dbReference type="InterPro" id="IPR022409">
    <property type="entry name" value="PKD/Chitinase_dom"/>
</dbReference>
<dbReference type="Gene3D" id="2.60.40.10">
    <property type="entry name" value="Immunoglobulins"/>
    <property type="match status" value="2"/>
</dbReference>
<feature type="non-terminal residue" evidence="3">
    <location>
        <position position="1"/>
    </location>
</feature>
<comment type="caution">
    <text evidence="3">The sequence shown here is derived from an EMBL/GenBank/DDBJ whole genome shotgun (WGS) entry which is preliminary data.</text>
</comment>
<name>X1L3R0_9ZZZZ</name>
<evidence type="ECO:0000259" key="2">
    <source>
        <dbReference type="PROSITE" id="PS50093"/>
    </source>
</evidence>
<gene>
    <name evidence="3" type="ORF">S06H3_13297</name>
</gene>
<dbReference type="SMART" id="SM00089">
    <property type="entry name" value="PKD"/>
    <property type="match status" value="2"/>
</dbReference>
<dbReference type="InterPro" id="IPR035986">
    <property type="entry name" value="PKD_dom_sf"/>
</dbReference>
<dbReference type="SUPFAM" id="SSF49299">
    <property type="entry name" value="PKD domain"/>
    <property type="match status" value="2"/>
</dbReference>
<accession>X1L3R0</accession>
<evidence type="ECO:0000313" key="3">
    <source>
        <dbReference type="EMBL" id="GAI13608.1"/>
    </source>
</evidence>
<dbReference type="PROSITE" id="PS50093">
    <property type="entry name" value="PKD"/>
    <property type="match status" value="2"/>
</dbReference>
<protein>
    <recommendedName>
        <fullName evidence="2">PKD domain-containing protein</fullName>
    </recommendedName>
</protein>
<dbReference type="InterPro" id="IPR013783">
    <property type="entry name" value="Ig-like_fold"/>
</dbReference>
<dbReference type="InterPro" id="IPR032812">
    <property type="entry name" value="SbsA_Ig"/>
</dbReference>
<keyword evidence="1" id="KW-0732">Signal</keyword>
<evidence type="ECO:0000256" key="1">
    <source>
        <dbReference type="ARBA" id="ARBA00022729"/>
    </source>
</evidence>